<dbReference type="SUPFAM" id="SSF81901">
    <property type="entry name" value="HCP-like"/>
    <property type="match status" value="1"/>
</dbReference>
<dbReference type="OrthoDB" id="2384430at2759"/>
<keyword evidence="2" id="KW-1185">Reference proteome</keyword>
<sequence>AHYTLGQMYGPGGHLRLDLTRSVEHYEKAAMSGHVMARFSLGVLEYNDGRKHLALQHFLISAKMGHTDSLRNINRLLKKGNDLLSSWADRATARLLDFSPRRNWSTAAARKSLVEVNATRPTKMLNGAVPPRRK</sequence>
<dbReference type="EMBL" id="AGNL01016669">
    <property type="protein sequence ID" value="EJK64924.1"/>
    <property type="molecule type" value="Genomic_DNA"/>
</dbReference>
<reference evidence="1 2" key="1">
    <citation type="journal article" date="2012" name="Genome Biol.">
        <title>Genome and low-iron response of an oceanic diatom adapted to chronic iron limitation.</title>
        <authorList>
            <person name="Lommer M."/>
            <person name="Specht M."/>
            <person name="Roy A.S."/>
            <person name="Kraemer L."/>
            <person name="Andreson R."/>
            <person name="Gutowska M.A."/>
            <person name="Wolf J."/>
            <person name="Bergner S.V."/>
            <person name="Schilhabel M.B."/>
            <person name="Klostermeier U.C."/>
            <person name="Beiko R.G."/>
            <person name="Rosenstiel P."/>
            <person name="Hippler M."/>
            <person name="Laroche J."/>
        </authorList>
    </citation>
    <scope>NUCLEOTIDE SEQUENCE [LARGE SCALE GENOMIC DNA]</scope>
    <source>
        <strain evidence="1 2">CCMP1005</strain>
    </source>
</reference>
<protein>
    <submittedName>
        <fullName evidence="1">Uncharacterized protein</fullName>
    </submittedName>
</protein>
<evidence type="ECO:0000313" key="2">
    <source>
        <dbReference type="Proteomes" id="UP000266841"/>
    </source>
</evidence>
<dbReference type="Proteomes" id="UP000266841">
    <property type="component" value="Unassembled WGS sequence"/>
</dbReference>
<proteinExistence type="predicted"/>
<name>K0SIX2_THAOC</name>
<dbReference type="SMART" id="SM00671">
    <property type="entry name" value="SEL1"/>
    <property type="match status" value="2"/>
</dbReference>
<dbReference type="AlphaFoldDB" id="K0SIX2"/>
<dbReference type="Gene3D" id="1.25.40.10">
    <property type="entry name" value="Tetratricopeptide repeat domain"/>
    <property type="match status" value="1"/>
</dbReference>
<feature type="non-terminal residue" evidence="1">
    <location>
        <position position="1"/>
    </location>
</feature>
<dbReference type="InterPro" id="IPR011990">
    <property type="entry name" value="TPR-like_helical_dom_sf"/>
</dbReference>
<accession>K0SIX2</accession>
<organism evidence="1 2">
    <name type="scientific">Thalassiosira oceanica</name>
    <name type="common">Marine diatom</name>
    <dbReference type="NCBI Taxonomy" id="159749"/>
    <lineage>
        <taxon>Eukaryota</taxon>
        <taxon>Sar</taxon>
        <taxon>Stramenopiles</taxon>
        <taxon>Ochrophyta</taxon>
        <taxon>Bacillariophyta</taxon>
        <taxon>Coscinodiscophyceae</taxon>
        <taxon>Thalassiosirophycidae</taxon>
        <taxon>Thalassiosirales</taxon>
        <taxon>Thalassiosiraceae</taxon>
        <taxon>Thalassiosira</taxon>
    </lineage>
</organism>
<evidence type="ECO:0000313" key="1">
    <source>
        <dbReference type="EMBL" id="EJK64924.1"/>
    </source>
</evidence>
<gene>
    <name evidence="1" type="ORF">THAOC_14286</name>
</gene>
<dbReference type="InterPro" id="IPR006597">
    <property type="entry name" value="Sel1-like"/>
</dbReference>
<comment type="caution">
    <text evidence="1">The sequence shown here is derived from an EMBL/GenBank/DDBJ whole genome shotgun (WGS) entry which is preliminary data.</text>
</comment>